<proteinExistence type="predicted"/>
<organism evidence="8 9">
    <name type="scientific">Candidatus Phytoplasma solani</name>
    <dbReference type="NCBI Taxonomy" id="69896"/>
    <lineage>
        <taxon>Bacteria</taxon>
        <taxon>Bacillati</taxon>
        <taxon>Mycoplasmatota</taxon>
        <taxon>Mollicutes</taxon>
        <taxon>Acholeplasmatales</taxon>
        <taxon>Acholeplasmataceae</taxon>
        <taxon>Candidatus Phytoplasma</taxon>
        <taxon>16SrXII (Stolbur group)</taxon>
    </lineage>
</organism>
<keyword evidence="3" id="KW-1003">Cell membrane</keyword>
<evidence type="ECO:0000256" key="4">
    <source>
        <dbReference type="ARBA" id="ARBA00022692"/>
    </source>
</evidence>
<dbReference type="PANTHER" id="PTHR43549:SF2">
    <property type="entry name" value="MULTIDRUG RESISTANCE PROTEIN NORM-RELATED"/>
    <property type="match status" value="1"/>
</dbReference>
<feature type="transmembrane region" description="Helical" evidence="7">
    <location>
        <begin position="484"/>
        <end position="503"/>
    </location>
</feature>
<evidence type="ECO:0000313" key="8">
    <source>
        <dbReference type="EMBL" id="RMI89168.1"/>
    </source>
</evidence>
<dbReference type="InterPro" id="IPR052031">
    <property type="entry name" value="Membrane_Transporter-Flippase"/>
</dbReference>
<dbReference type="PANTHER" id="PTHR43549">
    <property type="entry name" value="MULTIDRUG RESISTANCE PROTEIN YPNP-RELATED"/>
    <property type="match status" value="1"/>
</dbReference>
<evidence type="ECO:0000256" key="5">
    <source>
        <dbReference type="ARBA" id="ARBA00022989"/>
    </source>
</evidence>
<keyword evidence="9" id="KW-1185">Reference proteome</keyword>
<evidence type="ECO:0000313" key="9">
    <source>
        <dbReference type="Proteomes" id="UP000283896"/>
    </source>
</evidence>
<accession>A0A421NYT5</accession>
<dbReference type="OrthoDB" id="385629at2"/>
<feature type="transmembrane region" description="Helical" evidence="7">
    <location>
        <begin position="21"/>
        <end position="40"/>
    </location>
</feature>
<evidence type="ECO:0000256" key="1">
    <source>
        <dbReference type="ARBA" id="ARBA00004651"/>
    </source>
</evidence>
<evidence type="ECO:0000256" key="3">
    <source>
        <dbReference type="ARBA" id="ARBA00022475"/>
    </source>
</evidence>
<reference evidence="9" key="1">
    <citation type="submission" date="2016-11" db="EMBL/GenBank/DDBJ databases">
        <title>Genome sequence of Candidatus Phytoplasma solani strain SA-1.</title>
        <authorList>
            <person name="Haryono M."/>
            <person name="Samarzija I."/>
            <person name="Seruga Music M."/>
            <person name="Hogenhout S."/>
            <person name="Kuo C.-H."/>
        </authorList>
    </citation>
    <scope>NUCLEOTIDE SEQUENCE [LARGE SCALE GENOMIC DNA]</scope>
    <source>
        <strain evidence="9">SA-1</strain>
    </source>
</reference>
<keyword evidence="5 7" id="KW-1133">Transmembrane helix</keyword>
<evidence type="ECO:0000256" key="2">
    <source>
        <dbReference type="ARBA" id="ARBA00022448"/>
    </source>
</evidence>
<feature type="transmembrane region" description="Helical" evidence="7">
    <location>
        <begin position="216"/>
        <end position="238"/>
    </location>
</feature>
<comment type="caution">
    <text evidence="8">The sequence shown here is derived from an EMBL/GenBank/DDBJ whole genome shotgun (WGS) entry which is preliminary data.</text>
</comment>
<protein>
    <submittedName>
        <fullName evidence="8">Na+-driven multidrug efflux pump</fullName>
    </submittedName>
</protein>
<sequence>MNKREHIVSKKEKLSNLVLEGNLLKSLLIVSFPIIVFNIFKALFGNIDALFAVSSINKDVIGDFIQYSKSIQTIVDSIGACLGIAGITLIAREIGKSKDIYNPKARQIASSVFVLLIGVSILVALIMIILAEPFCNNIMGLKKYNTLEEEINQSCIWAFRLKMLGVILLAINVFFLGTERILGKLKKILVLNCLMMTFKIGLSCLIYYTFNQKNPLGLEIASILSYACITIVAFITLLNQKNPFYLSIKDFCWKNFWENKKIIKNILKLALPLMLGKMFYEFGRLLTLWMIDSSKDEPFLFFQGFEKGTLSKIGAADAVISLFTQISFSLKEGQLMIVSENLGNKNIKRAIKTLIITSIFVFFVFVFTYLICAPNNYMGFGLGDKIYLFFKNLGKAENQITKKIPPGFSEFLIGGLLTTSLITTQLEIISTFLIAAKQPKYDLFLNFGRVYLFRIPFLCLFRNFFSIFQPGEKYEYHVYSTANFFSNCIMLIFMFCLCLRFIIKIKKEQKNIRIIN</sequence>
<evidence type="ECO:0000256" key="7">
    <source>
        <dbReference type="SAM" id="Phobius"/>
    </source>
</evidence>
<keyword evidence="4 7" id="KW-0812">Transmembrane</keyword>
<dbReference type="RefSeq" id="WP_122225309.1">
    <property type="nucleotide sequence ID" value="NZ_CP103786.1"/>
</dbReference>
<feature type="transmembrane region" description="Helical" evidence="7">
    <location>
        <begin position="151"/>
        <end position="176"/>
    </location>
</feature>
<name>A0A421NYT5_9MOLU</name>
<dbReference type="AlphaFoldDB" id="A0A421NYT5"/>
<gene>
    <name evidence="8" type="primary">norM</name>
    <name evidence="8" type="ORF">PSSA1_v1c0480</name>
</gene>
<keyword evidence="2" id="KW-0813">Transport</keyword>
<feature type="transmembrane region" description="Helical" evidence="7">
    <location>
        <begin position="71"/>
        <end position="91"/>
    </location>
</feature>
<feature type="transmembrane region" description="Helical" evidence="7">
    <location>
        <begin position="351"/>
        <end position="371"/>
    </location>
</feature>
<feature type="transmembrane region" description="Helical" evidence="7">
    <location>
        <begin position="188"/>
        <end position="210"/>
    </location>
</feature>
<evidence type="ECO:0000256" key="6">
    <source>
        <dbReference type="ARBA" id="ARBA00023136"/>
    </source>
</evidence>
<dbReference type="GO" id="GO:0005886">
    <property type="term" value="C:plasma membrane"/>
    <property type="evidence" value="ECO:0007669"/>
    <property type="project" value="UniProtKB-SubCell"/>
</dbReference>
<feature type="transmembrane region" description="Helical" evidence="7">
    <location>
        <begin position="411"/>
        <end position="436"/>
    </location>
</feature>
<dbReference type="Proteomes" id="UP000283896">
    <property type="component" value="Unassembled WGS sequence"/>
</dbReference>
<feature type="transmembrane region" description="Helical" evidence="7">
    <location>
        <begin position="443"/>
        <end position="464"/>
    </location>
</feature>
<comment type="subcellular location">
    <subcellularLocation>
        <location evidence="1">Cell membrane</location>
        <topology evidence="1">Multi-pass membrane protein</topology>
    </subcellularLocation>
</comment>
<dbReference type="EMBL" id="MPBG01000001">
    <property type="protein sequence ID" value="RMI89168.1"/>
    <property type="molecule type" value="Genomic_DNA"/>
</dbReference>
<keyword evidence="6 7" id="KW-0472">Membrane</keyword>
<dbReference type="STRING" id="69896.S284_03850"/>
<feature type="transmembrane region" description="Helical" evidence="7">
    <location>
        <begin position="112"/>
        <end position="131"/>
    </location>
</feature>